<keyword evidence="1" id="KW-0812">Transmembrane</keyword>
<proteinExistence type="predicted"/>
<reference evidence="4 5" key="1">
    <citation type="submission" date="2017-01" db="EMBL/GenBank/DDBJ databases">
        <authorList>
            <person name="Varghese N."/>
            <person name="Submissions S."/>
        </authorList>
    </citation>
    <scope>NUCLEOTIDE SEQUENCE [LARGE SCALE GENOMIC DNA]</scope>
    <source>
        <strain evidence="4 5">ATCC 35905</strain>
    </source>
</reference>
<dbReference type="InterPro" id="IPR013424">
    <property type="entry name" value="Ice-binding_C"/>
</dbReference>
<sequence>MKKLKAVLLANALVLGLSGIAHAGLALNDTYQFSVWSGTYTSLGITGNATTNLGDEPTGAPTAQFTYTGPLNFVNDGSQSSTNLAGAFFGTYASGIDANGFVSNTGQYSGAADFLAHDQLSSIGLSGNALVTYMMITGVYTAAAGTNVTISHDDGASLYAGIGNTPVIQSGSFTGQIPSPGVLPVATDAPFRLVYVEANGAPSVLQVSVPEPGSLALLGTGLLGLGLVLRRRNRNRT</sequence>
<feature type="chain" id="PRO_5034018890" evidence="2">
    <location>
        <begin position="24"/>
        <end position="237"/>
    </location>
</feature>
<dbReference type="RefSeq" id="WP_029310520.1">
    <property type="nucleotide sequence ID" value="NZ_FTNE01000004.1"/>
</dbReference>
<organism evidence="4 5">
    <name type="scientific">Acidiphilium rubrum</name>
    <dbReference type="NCBI Taxonomy" id="526"/>
    <lineage>
        <taxon>Bacteria</taxon>
        <taxon>Pseudomonadati</taxon>
        <taxon>Pseudomonadota</taxon>
        <taxon>Alphaproteobacteria</taxon>
        <taxon>Acetobacterales</taxon>
        <taxon>Acidocellaceae</taxon>
        <taxon>Acidiphilium</taxon>
    </lineage>
</organism>
<evidence type="ECO:0000256" key="2">
    <source>
        <dbReference type="SAM" id="SignalP"/>
    </source>
</evidence>
<keyword evidence="5" id="KW-1185">Reference proteome</keyword>
<comment type="caution">
    <text evidence="4">The sequence shown here is derived from an EMBL/GenBank/DDBJ whole genome shotgun (WGS) entry which is preliminary data.</text>
</comment>
<feature type="transmembrane region" description="Helical" evidence="1">
    <location>
        <begin position="212"/>
        <end position="229"/>
    </location>
</feature>
<accession>A0A8G2CJ19</accession>
<evidence type="ECO:0000256" key="1">
    <source>
        <dbReference type="SAM" id="Phobius"/>
    </source>
</evidence>
<gene>
    <name evidence="4" type="ORF">SAMN05421828_104127</name>
</gene>
<feature type="signal peptide" evidence="2">
    <location>
        <begin position="1"/>
        <end position="23"/>
    </location>
</feature>
<keyword evidence="2" id="KW-0732">Signal</keyword>
<keyword evidence="1" id="KW-1133">Transmembrane helix</keyword>
<evidence type="ECO:0000313" key="4">
    <source>
        <dbReference type="EMBL" id="SIQ40391.1"/>
    </source>
</evidence>
<dbReference type="NCBIfam" id="TIGR02595">
    <property type="entry name" value="PEP_CTERM"/>
    <property type="match status" value="1"/>
</dbReference>
<evidence type="ECO:0000259" key="3">
    <source>
        <dbReference type="Pfam" id="PF07589"/>
    </source>
</evidence>
<dbReference type="Pfam" id="PF07589">
    <property type="entry name" value="PEP-CTERM"/>
    <property type="match status" value="1"/>
</dbReference>
<feature type="domain" description="Ice-binding protein C-terminal" evidence="3">
    <location>
        <begin position="208"/>
        <end position="232"/>
    </location>
</feature>
<dbReference type="Proteomes" id="UP000186308">
    <property type="component" value="Unassembled WGS sequence"/>
</dbReference>
<dbReference type="EMBL" id="FTNE01000004">
    <property type="protein sequence ID" value="SIQ40391.1"/>
    <property type="molecule type" value="Genomic_DNA"/>
</dbReference>
<dbReference type="AlphaFoldDB" id="A0A8G2CJ19"/>
<keyword evidence="1" id="KW-0472">Membrane</keyword>
<name>A0A8G2CJ19_ACIRU</name>
<evidence type="ECO:0000313" key="5">
    <source>
        <dbReference type="Proteomes" id="UP000186308"/>
    </source>
</evidence>
<protein>
    <submittedName>
        <fullName evidence="4">PEP-CTERM protein-sorting domain-containing protein</fullName>
    </submittedName>
</protein>